<dbReference type="InterPro" id="IPR001206">
    <property type="entry name" value="Diacylglycerol_kinase_cat_dom"/>
</dbReference>
<feature type="domain" description="DAGKc" evidence="11">
    <location>
        <begin position="1"/>
        <end position="130"/>
    </location>
</feature>
<evidence type="ECO:0000256" key="5">
    <source>
        <dbReference type="ARBA" id="ARBA00022679"/>
    </source>
</evidence>
<evidence type="ECO:0000256" key="8">
    <source>
        <dbReference type="ARBA" id="ARBA00022840"/>
    </source>
</evidence>
<keyword evidence="10" id="KW-1208">Phospholipid metabolism</keyword>
<dbReference type="Gene3D" id="2.60.200.40">
    <property type="match status" value="1"/>
</dbReference>
<dbReference type="InterPro" id="IPR017438">
    <property type="entry name" value="ATP-NAD_kinase_N"/>
</dbReference>
<dbReference type="SMART" id="SM00045">
    <property type="entry name" value="DAGKa"/>
    <property type="match status" value="1"/>
</dbReference>
<dbReference type="GO" id="GO:0004143">
    <property type="term" value="F:ATP-dependent diacylglycerol kinase activity"/>
    <property type="evidence" value="ECO:0007669"/>
    <property type="project" value="UniProtKB-EC"/>
</dbReference>
<dbReference type="InterPro" id="IPR000756">
    <property type="entry name" value="Diacylglycerol_kin_accessory"/>
</dbReference>
<keyword evidence="5 12" id="KW-0808">Transferase</keyword>
<gene>
    <name evidence="12" type="primary">ytlR</name>
    <name evidence="12" type="ORF">CNLFYP112_02220</name>
</gene>
<dbReference type="PANTHER" id="PTHR12358">
    <property type="entry name" value="SPHINGOSINE KINASE"/>
    <property type="match status" value="1"/>
</dbReference>
<dbReference type="PANTHER" id="PTHR12358:SF54">
    <property type="entry name" value="SPHINGOSINE KINASE RELATED PROTEIN"/>
    <property type="match status" value="1"/>
</dbReference>
<dbReference type="Gene3D" id="3.40.50.10330">
    <property type="entry name" value="Probable inorganic polyphosphate/atp-NAD kinase, domain 1"/>
    <property type="match status" value="1"/>
</dbReference>
<dbReference type="InterPro" id="IPR016064">
    <property type="entry name" value="NAD/diacylglycerol_kinase_sf"/>
</dbReference>
<evidence type="ECO:0000256" key="1">
    <source>
        <dbReference type="ARBA" id="ARBA00001946"/>
    </source>
</evidence>
<dbReference type="Pfam" id="PF00781">
    <property type="entry name" value="DAGK_cat"/>
    <property type="match status" value="1"/>
</dbReference>
<name>A0A6N2URE8_9FIRM</name>
<evidence type="ECO:0000313" key="12">
    <source>
        <dbReference type="EMBL" id="VYT19857.1"/>
    </source>
</evidence>
<keyword evidence="8" id="KW-0067">ATP-binding</keyword>
<evidence type="ECO:0000259" key="11">
    <source>
        <dbReference type="PROSITE" id="PS50146"/>
    </source>
</evidence>
<evidence type="ECO:0000256" key="7">
    <source>
        <dbReference type="ARBA" id="ARBA00022777"/>
    </source>
</evidence>
<sequence>MYIFIVNPHARSGLGHVVWDELESILKKQNIPYKAYFTKYQKHATEIARKATSGDAPSTLVVLGGDGTINEVVNGIQDYEKVILGYIPIGSSNDFARSLNIPSSPKEALELILAAHDTRSINIGRLQYQDRLKHFAVSAGIGFDAAICHEAVISKLKVALNKIHLGKLTYAGISLHRLFLTTPQKMTVTLDHKEEFTFPSAYFAAVMNHKYEGGGVKFCPDARPDDNLLDVIVVSDLSKLKILTLLPTAFTGWHTHFKGVHTYQCRHVSIHAERALPVHTDGEPVFLQKSISASCDSKMLQVIVPQRR</sequence>
<comment type="similarity">
    <text evidence="3">Belongs to the eukaryotic diacylglycerol kinase family.</text>
</comment>
<dbReference type="SUPFAM" id="SSF111331">
    <property type="entry name" value="NAD kinase/diacylglycerol kinase-like"/>
    <property type="match status" value="1"/>
</dbReference>
<dbReference type="GO" id="GO:0008654">
    <property type="term" value="P:phospholipid biosynthetic process"/>
    <property type="evidence" value="ECO:0007669"/>
    <property type="project" value="UniProtKB-KW"/>
</dbReference>
<comment type="cofactor">
    <cofactor evidence="1">
        <name>Mg(2+)</name>
        <dbReference type="ChEBI" id="CHEBI:18420"/>
    </cofactor>
</comment>
<dbReference type="InterPro" id="IPR005218">
    <property type="entry name" value="Diacylglycerol/lipid_kinase"/>
</dbReference>
<evidence type="ECO:0000256" key="4">
    <source>
        <dbReference type="ARBA" id="ARBA00012133"/>
    </source>
</evidence>
<evidence type="ECO:0000256" key="3">
    <source>
        <dbReference type="ARBA" id="ARBA00009280"/>
    </source>
</evidence>
<keyword evidence="7 12" id="KW-0418">Kinase</keyword>
<organism evidence="12">
    <name type="scientific">[Clostridium] nexile</name>
    <dbReference type="NCBI Taxonomy" id="29361"/>
    <lineage>
        <taxon>Bacteria</taxon>
        <taxon>Bacillati</taxon>
        <taxon>Bacillota</taxon>
        <taxon>Clostridia</taxon>
        <taxon>Lachnospirales</taxon>
        <taxon>Lachnospiraceae</taxon>
        <taxon>Tyzzerella</taxon>
    </lineage>
</organism>
<evidence type="ECO:0000256" key="10">
    <source>
        <dbReference type="ARBA" id="ARBA00023264"/>
    </source>
</evidence>
<dbReference type="AlphaFoldDB" id="A0A6N2URE8"/>
<dbReference type="EMBL" id="CACRTG010000021">
    <property type="protein sequence ID" value="VYT19857.1"/>
    <property type="molecule type" value="Genomic_DNA"/>
</dbReference>
<reference evidence="12" key="1">
    <citation type="submission" date="2019-11" db="EMBL/GenBank/DDBJ databases">
        <authorList>
            <person name="Feng L."/>
        </authorList>
    </citation>
    <scope>NUCLEOTIDE SEQUENCE</scope>
    <source>
        <strain evidence="12">CnexileLFYP112</strain>
    </source>
</reference>
<evidence type="ECO:0000256" key="6">
    <source>
        <dbReference type="ARBA" id="ARBA00022741"/>
    </source>
</evidence>
<dbReference type="EC" id="2.7.1.107" evidence="4"/>
<keyword evidence="6" id="KW-0547">Nucleotide-binding</keyword>
<accession>A0A6N2URE8</accession>
<keyword evidence="9" id="KW-0594">Phospholipid biosynthesis</keyword>
<evidence type="ECO:0000256" key="2">
    <source>
        <dbReference type="ARBA" id="ARBA00005983"/>
    </source>
</evidence>
<dbReference type="GO" id="GO:0007200">
    <property type="term" value="P:phospholipase C-activating G protein-coupled receptor signaling pathway"/>
    <property type="evidence" value="ECO:0007669"/>
    <property type="project" value="InterPro"/>
</dbReference>
<dbReference type="InterPro" id="IPR045540">
    <property type="entry name" value="YegS/DAGK_C"/>
</dbReference>
<dbReference type="Pfam" id="PF19279">
    <property type="entry name" value="YegS_C"/>
    <property type="match status" value="1"/>
</dbReference>
<comment type="similarity">
    <text evidence="2">Belongs to the diacylglycerol/lipid kinase family.</text>
</comment>
<dbReference type="GO" id="GO:0005524">
    <property type="term" value="F:ATP binding"/>
    <property type="evidence" value="ECO:0007669"/>
    <property type="project" value="UniProtKB-KW"/>
</dbReference>
<dbReference type="SMART" id="SM00046">
    <property type="entry name" value="DAGKc"/>
    <property type="match status" value="1"/>
</dbReference>
<proteinExistence type="inferred from homology"/>
<dbReference type="NCBIfam" id="TIGR00147">
    <property type="entry name" value="YegS/Rv2252/BmrU family lipid kinase"/>
    <property type="match status" value="1"/>
</dbReference>
<dbReference type="PROSITE" id="PS50146">
    <property type="entry name" value="DAGK"/>
    <property type="match status" value="1"/>
</dbReference>
<keyword evidence="9" id="KW-0444">Lipid biosynthesis</keyword>
<protein>
    <recommendedName>
        <fullName evidence="4">diacylglycerol kinase (ATP)</fullName>
        <ecNumber evidence="4">2.7.1.107</ecNumber>
    </recommendedName>
</protein>
<keyword evidence="9" id="KW-0443">Lipid metabolism</keyword>
<evidence type="ECO:0000256" key="9">
    <source>
        <dbReference type="ARBA" id="ARBA00023209"/>
    </source>
</evidence>
<dbReference type="InterPro" id="IPR050187">
    <property type="entry name" value="Lipid_Phosphate_FormReg"/>
</dbReference>